<comment type="caution">
    <text evidence="1">The sequence shown here is derived from an EMBL/GenBank/DDBJ whole genome shotgun (WGS) entry which is preliminary data.</text>
</comment>
<name>A0A1G2TE92_9BACT</name>
<dbReference type="AlphaFoldDB" id="A0A1G2TE92"/>
<protein>
    <submittedName>
        <fullName evidence="1">Uncharacterized protein</fullName>
    </submittedName>
</protein>
<gene>
    <name evidence="1" type="ORF">A3C70_00620</name>
</gene>
<proteinExistence type="predicted"/>
<dbReference type="Proteomes" id="UP000178175">
    <property type="component" value="Unassembled WGS sequence"/>
</dbReference>
<evidence type="ECO:0000313" key="1">
    <source>
        <dbReference type="EMBL" id="OHA95606.1"/>
    </source>
</evidence>
<reference evidence="1 2" key="1">
    <citation type="journal article" date="2016" name="Nat. Commun.">
        <title>Thousands of microbial genomes shed light on interconnected biogeochemical processes in an aquifer system.</title>
        <authorList>
            <person name="Anantharaman K."/>
            <person name="Brown C.T."/>
            <person name="Hug L.A."/>
            <person name="Sharon I."/>
            <person name="Castelle C.J."/>
            <person name="Probst A.J."/>
            <person name="Thomas B.C."/>
            <person name="Singh A."/>
            <person name="Wilkins M.J."/>
            <person name="Karaoz U."/>
            <person name="Brodie E.L."/>
            <person name="Williams K.H."/>
            <person name="Hubbard S.S."/>
            <person name="Banfield J.F."/>
        </authorList>
    </citation>
    <scope>NUCLEOTIDE SEQUENCE [LARGE SCALE GENOMIC DNA]</scope>
</reference>
<sequence>MIKNIEFFTKGKKEPFVASEAPPTSKERLQKALQYFLTNKLEVIAVDLAIPEAKKHGFHAFMVSIPKLQPLYLDEKYPYYGGERLYNVPVKLGYFQSPKTEAKLNQIIQPFA</sequence>
<accession>A0A1G2TE92</accession>
<organism evidence="1 2">
    <name type="scientific">Candidatus Zambryskibacteria bacterium RIFCSPHIGHO2_02_FULL_43_14</name>
    <dbReference type="NCBI Taxonomy" id="1802748"/>
    <lineage>
        <taxon>Bacteria</taxon>
        <taxon>Candidatus Zambryskiibacteriota</taxon>
    </lineage>
</organism>
<evidence type="ECO:0000313" key="2">
    <source>
        <dbReference type="Proteomes" id="UP000178175"/>
    </source>
</evidence>
<dbReference type="EMBL" id="MHVR01000022">
    <property type="protein sequence ID" value="OHA95606.1"/>
    <property type="molecule type" value="Genomic_DNA"/>
</dbReference>